<reference evidence="2" key="1">
    <citation type="submission" date="2021-06" db="EMBL/GenBank/DDBJ databases">
        <authorList>
            <person name="Kallberg Y."/>
            <person name="Tangrot J."/>
            <person name="Rosling A."/>
        </authorList>
    </citation>
    <scope>NUCLEOTIDE SEQUENCE</scope>
    <source>
        <strain evidence="2">MA453B</strain>
    </source>
</reference>
<feature type="region of interest" description="Disordered" evidence="1">
    <location>
        <begin position="73"/>
        <end position="141"/>
    </location>
</feature>
<name>A0A9N9ECS9_9GLOM</name>
<dbReference type="Proteomes" id="UP000789405">
    <property type="component" value="Unassembled WGS sequence"/>
</dbReference>
<organism evidence="2 3">
    <name type="scientific">Dentiscutata erythropus</name>
    <dbReference type="NCBI Taxonomy" id="1348616"/>
    <lineage>
        <taxon>Eukaryota</taxon>
        <taxon>Fungi</taxon>
        <taxon>Fungi incertae sedis</taxon>
        <taxon>Mucoromycota</taxon>
        <taxon>Glomeromycotina</taxon>
        <taxon>Glomeromycetes</taxon>
        <taxon>Diversisporales</taxon>
        <taxon>Gigasporaceae</taxon>
        <taxon>Dentiscutata</taxon>
    </lineage>
</organism>
<dbReference type="EMBL" id="CAJVPY010007066">
    <property type="protein sequence ID" value="CAG8674606.1"/>
    <property type="molecule type" value="Genomic_DNA"/>
</dbReference>
<feature type="compositionally biased region" description="Polar residues" evidence="1">
    <location>
        <begin position="73"/>
        <end position="83"/>
    </location>
</feature>
<dbReference type="AlphaFoldDB" id="A0A9N9ECS9"/>
<evidence type="ECO:0000313" key="2">
    <source>
        <dbReference type="EMBL" id="CAG8674606.1"/>
    </source>
</evidence>
<comment type="caution">
    <text evidence="2">The sequence shown here is derived from an EMBL/GenBank/DDBJ whole genome shotgun (WGS) entry which is preliminary data.</text>
</comment>
<gene>
    <name evidence="2" type="ORF">DERYTH_LOCUS11440</name>
</gene>
<proteinExistence type="predicted"/>
<sequence>MLAKLTTICYIHNCTERLTQEFTVKKVTGIVSATSIKVLDLDYEDMPALEEKVGDREPSNFWAEAKHDANNKYLSNKTSTIPEYQQGRKPHGATPKVAKKNRPTLSNMNPTSLSSALKTNPVPNMSDQQFSSQSNKDRTTK</sequence>
<feature type="compositionally biased region" description="Polar residues" evidence="1">
    <location>
        <begin position="103"/>
        <end position="134"/>
    </location>
</feature>
<dbReference type="OrthoDB" id="2446223at2759"/>
<evidence type="ECO:0000256" key="1">
    <source>
        <dbReference type="SAM" id="MobiDB-lite"/>
    </source>
</evidence>
<protein>
    <submittedName>
        <fullName evidence="2">20840_t:CDS:1</fullName>
    </submittedName>
</protein>
<keyword evidence="3" id="KW-1185">Reference proteome</keyword>
<accession>A0A9N9ECS9</accession>
<evidence type="ECO:0000313" key="3">
    <source>
        <dbReference type="Proteomes" id="UP000789405"/>
    </source>
</evidence>